<keyword evidence="3" id="KW-1185">Reference proteome</keyword>
<keyword evidence="2" id="KW-0418">Kinase</keyword>
<dbReference type="InterPro" id="IPR041726">
    <property type="entry name" value="ACAD10_11_N"/>
</dbReference>
<gene>
    <name evidence="2" type="ORF">GGR43_001487</name>
</gene>
<dbReference type="PANTHER" id="PTHR47829:SF1">
    <property type="entry name" value="HAD FAMILY PHOSPHATASE"/>
    <property type="match status" value="1"/>
</dbReference>
<dbReference type="AlphaFoldDB" id="A0A7W6BIV0"/>
<dbReference type="PANTHER" id="PTHR47829">
    <property type="entry name" value="HYDROLASE, PUTATIVE (AFU_ORTHOLOGUE AFUA_1G12880)-RELATED"/>
    <property type="match status" value="1"/>
</dbReference>
<dbReference type="CDD" id="cd05154">
    <property type="entry name" value="ACAD10_11_N-like"/>
    <property type="match status" value="1"/>
</dbReference>
<keyword evidence="2" id="KW-0808">Transferase</keyword>
<dbReference type="InterPro" id="IPR002575">
    <property type="entry name" value="Aminoglycoside_PTrfase"/>
</dbReference>
<accession>A0A7W6BIV0</accession>
<protein>
    <submittedName>
        <fullName evidence="2">Aminoglycoside phosphotransferase (APT) family kinase protein</fullName>
    </submittedName>
</protein>
<sequence length="356" mass="39713">MADPSALFSGSGPVRAEHRFDEARLERWLGETIPDYSGPLRVEQFAGGQSNPTFRLVTGNRAYVLRRKPAGVLLKGAHAVDREARVIGALGEAGFPVPKLYGLCTDDSVIGSWFYVMEMVEGRIFWQSAFPQLPQAERVACFDAMNDTIARLHRIDPISAGLADYGRPEGFLSRQVARWIRQYRDDPQAGRLADMDMLCEWLPANLPEEQGAAIFHGDFRVDNMIFHPTEPRIVAVLDWELSTLGDPLADFTFHMMMYRLPPAIGGGLEGFDLPALGLPTEEDYLARYCRRTGRERIGHLDFYVAYNMFRLASIIHGIKGRHLRGTASSGNPGEIVDALPLLAARARQQVERAQAV</sequence>
<dbReference type="SUPFAM" id="SSF56112">
    <property type="entry name" value="Protein kinase-like (PK-like)"/>
    <property type="match status" value="1"/>
</dbReference>
<dbReference type="Proteomes" id="UP000571950">
    <property type="component" value="Unassembled WGS sequence"/>
</dbReference>
<dbReference type="InterPro" id="IPR052898">
    <property type="entry name" value="ACAD10-like"/>
</dbReference>
<comment type="caution">
    <text evidence="2">The sequence shown here is derived from an EMBL/GenBank/DDBJ whole genome shotgun (WGS) entry which is preliminary data.</text>
</comment>
<dbReference type="EMBL" id="JACIDT010000004">
    <property type="protein sequence ID" value="MBB3925772.1"/>
    <property type="molecule type" value="Genomic_DNA"/>
</dbReference>
<dbReference type="GO" id="GO:0016301">
    <property type="term" value="F:kinase activity"/>
    <property type="evidence" value="ECO:0007669"/>
    <property type="project" value="UniProtKB-KW"/>
</dbReference>
<dbReference type="RefSeq" id="WP_188071324.1">
    <property type="nucleotide sequence ID" value="NZ_BSPS01000121.1"/>
</dbReference>
<reference evidence="2 3" key="1">
    <citation type="submission" date="2020-08" db="EMBL/GenBank/DDBJ databases">
        <title>Genomic Encyclopedia of Type Strains, Phase IV (KMG-IV): sequencing the most valuable type-strain genomes for metagenomic binning, comparative biology and taxonomic classification.</title>
        <authorList>
            <person name="Goeker M."/>
        </authorList>
    </citation>
    <scope>NUCLEOTIDE SEQUENCE [LARGE SCALE GENOMIC DNA]</scope>
    <source>
        <strain evidence="2 3">DSM 26189</strain>
    </source>
</reference>
<evidence type="ECO:0000313" key="2">
    <source>
        <dbReference type="EMBL" id="MBB3925772.1"/>
    </source>
</evidence>
<dbReference type="Gene3D" id="3.90.1200.10">
    <property type="match status" value="1"/>
</dbReference>
<dbReference type="Gene3D" id="3.30.200.20">
    <property type="entry name" value="Phosphorylase Kinase, domain 1"/>
    <property type="match status" value="1"/>
</dbReference>
<dbReference type="Pfam" id="PF01636">
    <property type="entry name" value="APH"/>
    <property type="match status" value="1"/>
</dbReference>
<name>A0A7W6BIV0_9SPHN</name>
<feature type="domain" description="Aminoglycoside phosphotransferase" evidence="1">
    <location>
        <begin position="42"/>
        <end position="259"/>
    </location>
</feature>
<organism evidence="2 3">
    <name type="scientific">Sphingobium jiangsuense</name>
    <dbReference type="NCBI Taxonomy" id="870476"/>
    <lineage>
        <taxon>Bacteria</taxon>
        <taxon>Pseudomonadati</taxon>
        <taxon>Pseudomonadota</taxon>
        <taxon>Alphaproteobacteria</taxon>
        <taxon>Sphingomonadales</taxon>
        <taxon>Sphingomonadaceae</taxon>
        <taxon>Sphingobium</taxon>
    </lineage>
</organism>
<evidence type="ECO:0000259" key="1">
    <source>
        <dbReference type="Pfam" id="PF01636"/>
    </source>
</evidence>
<proteinExistence type="predicted"/>
<evidence type="ECO:0000313" key="3">
    <source>
        <dbReference type="Proteomes" id="UP000571950"/>
    </source>
</evidence>
<dbReference type="InterPro" id="IPR011009">
    <property type="entry name" value="Kinase-like_dom_sf"/>
</dbReference>